<dbReference type="STRING" id="51670.SAMN04488557_1269"/>
<dbReference type="CDD" id="cd05151">
    <property type="entry name" value="ChoK-like"/>
    <property type="match status" value="1"/>
</dbReference>
<dbReference type="GO" id="GO:0016301">
    <property type="term" value="F:kinase activity"/>
    <property type="evidence" value="ECO:0007669"/>
    <property type="project" value="UniProtKB-KW"/>
</dbReference>
<dbReference type="EMBL" id="FPCH01000001">
    <property type="protein sequence ID" value="SFV29518.1"/>
    <property type="molecule type" value="Genomic_DNA"/>
</dbReference>
<organism evidence="2 3">
    <name type="scientific">Hyphomicrobium facile</name>
    <dbReference type="NCBI Taxonomy" id="51670"/>
    <lineage>
        <taxon>Bacteria</taxon>
        <taxon>Pseudomonadati</taxon>
        <taxon>Pseudomonadota</taxon>
        <taxon>Alphaproteobacteria</taxon>
        <taxon>Hyphomicrobiales</taxon>
        <taxon>Hyphomicrobiaceae</taxon>
        <taxon>Hyphomicrobium</taxon>
    </lineage>
</organism>
<dbReference type="Proteomes" id="UP000199423">
    <property type="component" value="Unassembled WGS sequence"/>
</dbReference>
<accession>A0A1I7N4D5</accession>
<dbReference type="PANTHER" id="PTHR40086">
    <property type="entry name" value="PHOSPHOTRANSFERASE YTMP-RELATED"/>
    <property type="match status" value="1"/>
</dbReference>
<dbReference type="OrthoDB" id="241498at2"/>
<dbReference type="Gene3D" id="3.90.1200.10">
    <property type="match status" value="1"/>
</dbReference>
<dbReference type="SUPFAM" id="SSF56112">
    <property type="entry name" value="Protein kinase-like (PK-like)"/>
    <property type="match status" value="1"/>
</dbReference>
<dbReference type="InterPro" id="IPR052077">
    <property type="entry name" value="CcrZ_PhaseVar_Mediator"/>
</dbReference>
<evidence type="ECO:0000313" key="2">
    <source>
        <dbReference type="EMBL" id="SFV29518.1"/>
    </source>
</evidence>
<protein>
    <submittedName>
        <fullName evidence="2">Thiamine kinase</fullName>
    </submittedName>
</protein>
<dbReference type="PANTHER" id="PTHR40086:SF1">
    <property type="entry name" value="CELL CYCLE REGULATOR CCRZ"/>
    <property type="match status" value="1"/>
</dbReference>
<proteinExistence type="predicted"/>
<sequence length="271" mass="30032">MTEEEAIAALPIWRSTPSLVPLEKGRTNRNFIIRHGDDRYFGRMGVDLPHHDVKRTNEQACAKFAAELGVSPGVHYADNGILITAFVDGATLCAADMHDDETIDAIAAVLRRLHARPAPRTITARCGVAICRNYLETTPDDELPVPRETIIRLLGEPNLHGDCLVHTDIIPENLMRTTTGLLLIDWEYSGRGAPEIDLASVISNGDLTPAETQRLLAAYGPHRTEVLEQQRVALIVREALWCLAQLRHGGPQGDMVSYTNLCIDRMLRLFS</sequence>
<evidence type="ECO:0000259" key="1">
    <source>
        <dbReference type="Pfam" id="PF01636"/>
    </source>
</evidence>
<dbReference type="Gene3D" id="3.30.200.20">
    <property type="entry name" value="Phosphorylase Kinase, domain 1"/>
    <property type="match status" value="1"/>
</dbReference>
<name>A0A1I7N4D5_9HYPH</name>
<feature type="domain" description="Aminoglycoside phosphotransferase" evidence="1">
    <location>
        <begin position="19"/>
        <end position="225"/>
    </location>
</feature>
<gene>
    <name evidence="2" type="ORF">SAMN04488557_1269</name>
</gene>
<evidence type="ECO:0000313" key="3">
    <source>
        <dbReference type="Proteomes" id="UP000199423"/>
    </source>
</evidence>
<keyword evidence="2" id="KW-0418">Kinase</keyword>
<dbReference type="AlphaFoldDB" id="A0A1I7N4D5"/>
<dbReference type="RefSeq" id="WP_092865607.1">
    <property type="nucleotide sequence ID" value="NZ_FPCH01000001.1"/>
</dbReference>
<keyword evidence="3" id="KW-1185">Reference proteome</keyword>
<dbReference type="InterPro" id="IPR002575">
    <property type="entry name" value="Aminoglycoside_PTrfase"/>
</dbReference>
<dbReference type="InterPro" id="IPR011009">
    <property type="entry name" value="Kinase-like_dom_sf"/>
</dbReference>
<keyword evidence="2" id="KW-0808">Transferase</keyword>
<dbReference type="Pfam" id="PF01636">
    <property type="entry name" value="APH"/>
    <property type="match status" value="1"/>
</dbReference>
<reference evidence="3" key="1">
    <citation type="submission" date="2016-10" db="EMBL/GenBank/DDBJ databases">
        <authorList>
            <person name="Varghese N."/>
            <person name="Submissions S."/>
        </authorList>
    </citation>
    <scope>NUCLEOTIDE SEQUENCE [LARGE SCALE GENOMIC DNA]</scope>
    <source>
        <strain evidence="3">DSM 1565</strain>
    </source>
</reference>